<keyword evidence="7" id="KW-1185">Reference proteome</keyword>
<protein>
    <submittedName>
        <fullName evidence="6">AMP-binding protein</fullName>
    </submittedName>
</protein>
<dbReference type="PANTHER" id="PTHR24096:SF149">
    <property type="entry name" value="AMP-BINDING DOMAIN-CONTAINING PROTEIN-RELATED"/>
    <property type="match status" value="1"/>
</dbReference>
<evidence type="ECO:0000313" key="7">
    <source>
        <dbReference type="Proteomes" id="UP000051574"/>
    </source>
</evidence>
<sequence>KSITMEDYLLPDQGDNIIRTPDVEYEFSKKCLGVVLFEQMKKHSGNTAQIDAITGTDDKYEELLLKCIRAAIEMSDRGIKEDDIICVCSPNNLNSCVPYLAGLFLGAKVSALDPMMSFEDMKHLLNQVPPKMIFASETSQKVLEEIANIIGLPSIEVIPFNSFVFEDFLTPKSNEDVFKPKIVDDVFKTAVIFFSSGTTGLPKGICINHYTLLQQSTTFT</sequence>
<evidence type="ECO:0000256" key="1">
    <source>
        <dbReference type="ARBA" id="ARBA00004275"/>
    </source>
</evidence>
<dbReference type="Proteomes" id="UP000051574">
    <property type="component" value="Unassembled WGS sequence"/>
</dbReference>
<dbReference type="Pfam" id="PF00501">
    <property type="entry name" value="AMP-binding"/>
    <property type="match status" value="1"/>
</dbReference>
<dbReference type="InterPro" id="IPR042099">
    <property type="entry name" value="ANL_N_sf"/>
</dbReference>
<dbReference type="PROSITE" id="PS00455">
    <property type="entry name" value="AMP_BINDING"/>
    <property type="match status" value="1"/>
</dbReference>
<dbReference type="Gene3D" id="3.40.50.12780">
    <property type="entry name" value="N-terminal domain of ligase-like"/>
    <property type="match status" value="1"/>
</dbReference>
<accession>A0A0T6BAC7</accession>
<gene>
    <name evidence="6" type="ORF">AMK59_2113</name>
</gene>
<dbReference type="InterPro" id="IPR020845">
    <property type="entry name" value="AMP-binding_CS"/>
</dbReference>
<name>A0A0T6BAC7_9SCAR</name>
<organism evidence="6 7">
    <name type="scientific">Oryctes borbonicus</name>
    <dbReference type="NCBI Taxonomy" id="1629725"/>
    <lineage>
        <taxon>Eukaryota</taxon>
        <taxon>Metazoa</taxon>
        <taxon>Ecdysozoa</taxon>
        <taxon>Arthropoda</taxon>
        <taxon>Hexapoda</taxon>
        <taxon>Insecta</taxon>
        <taxon>Pterygota</taxon>
        <taxon>Neoptera</taxon>
        <taxon>Endopterygota</taxon>
        <taxon>Coleoptera</taxon>
        <taxon>Polyphaga</taxon>
        <taxon>Scarabaeiformia</taxon>
        <taxon>Scarabaeidae</taxon>
        <taxon>Dynastinae</taxon>
        <taxon>Oryctes</taxon>
    </lineage>
</organism>
<comment type="caution">
    <text evidence="6">The sequence shown here is derived from an EMBL/GenBank/DDBJ whole genome shotgun (WGS) entry which is preliminary data.</text>
</comment>
<dbReference type="OrthoDB" id="10253869at2759"/>
<evidence type="ECO:0000259" key="5">
    <source>
        <dbReference type="Pfam" id="PF00501"/>
    </source>
</evidence>
<dbReference type="EMBL" id="LJIG01002695">
    <property type="protein sequence ID" value="KRT84245.1"/>
    <property type="molecule type" value="Genomic_DNA"/>
</dbReference>
<feature type="domain" description="AMP-dependent synthetase/ligase" evidence="5">
    <location>
        <begin position="37"/>
        <end position="217"/>
    </location>
</feature>
<evidence type="ECO:0000256" key="3">
    <source>
        <dbReference type="ARBA" id="ARBA00022598"/>
    </source>
</evidence>
<comment type="similarity">
    <text evidence="2">Belongs to the ATP-dependent AMP-binding enzyme family.</text>
</comment>
<dbReference type="SUPFAM" id="SSF56801">
    <property type="entry name" value="Acetyl-CoA synthetase-like"/>
    <property type="match status" value="1"/>
</dbReference>
<reference evidence="6 7" key="1">
    <citation type="submission" date="2015-09" db="EMBL/GenBank/DDBJ databases">
        <title>Draft genome of the scarab beetle Oryctes borbonicus.</title>
        <authorList>
            <person name="Meyer J.M."/>
            <person name="Markov G.V."/>
            <person name="Baskaran P."/>
            <person name="Herrmann M."/>
            <person name="Sommer R.J."/>
            <person name="Roedelsperger C."/>
        </authorList>
    </citation>
    <scope>NUCLEOTIDE SEQUENCE [LARGE SCALE GENOMIC DNA]</scope>
    <source>
        <strain evidence="6">OB123</strain>
        <tissue evidence="6">Whole animal</tissue>
    </source>
</reference>
<evidence type="ECO:0000256" key="4">
    <source>
        <dbReference type="ARBA" id="ARBA00023140"/>
    </source>
</evidence>
<dbReference type="InterPro" id="IPR000873">
    <property type="entry name" value="AMP-dep_synth/lig_dom"/>
</dbReference>
<evidence type="ECO:0000256" key="2">
    <source>
        <dbReference type="ARBA" id="ARBA00006432"/>
    </source>
</evidence>
<dbReference type="GO" id="GO:0016405">
    <property type="term" value="F:CoA-ligase activity"/>
    <property type="evidence" value="ECO:0007669"/>
    <property type="project" value="TreeGrafter"/>
</dbReference>
<dbReference type="AlphaFoldDB" id="A0A0T6BAC7"/>
<keyword evidence="3" id="KW-0436">Ligase</keyword>
<evidence type="ECO:0000313" key="6">
    <source>
        <dbReference type="EMBL" id="KRT84245.1"/>
    </source>
</evidence>
<dbReference type="GO" id="GO:0005777">
    <property type="term" value="C:peroxisome"/>
    <property type="evidence" value="ECO:0007669"/>
    <property type="project" value="UniProtKB-SubCell"/>
</dbReference>
<comment type="subcellular location">
    <subcellularLocation>
        <location evidence="1">Peroxisome</location>
    </subcellularLocation>
</comment>
<feature type="non-terminal residue" evidence="6">
    <location>
        <position position="1"/>
    </location>
</feature>
<dbReference type="PANTHER" id="PTHR24096">
    <property type="entry name" value="LONG-CHAIN-FATTY-ACID--COA LIGASE"/>
    <property type="match status" value="1"/>
</dbReference>
<keyword evidence="4" id="KW-0576">Peroxisome</keyword>
<proteinExistence type="inferred from homology"/>